<dbReference type="PATRIC" id="fig|698738.3.peg.2652"/>
<evidence type="ECO:0000256" key="6">
    <source>
        <dbReference type="SAM" id="Phobius"/>
    </source>
</evidence>
<sequence>MAKVKIKTGKRFRASRAEAHYDTIVIGSGIGGLANAAFLSLLGKKVCVLEQHYTAGGYTHAYEREGYEWDVGVHYVGEVHKPSTLRRVFDVISEGRLEWAAMEDEYDKVIIGKDEYSFVAGRDNFANMLKERFPGEEKVIDAYIQLIRDISRYTPKFFAGQGMPRWMASLYNKIRPLLVPKQFFQTTRDALEDLTSNQKLISVLTGQWGNYGQAPVDAAFLMHALIAKHYLAGGAYPVGGASQIARTIIPTIQKSGGEVFTYADVAEVLIKDNKAYGVRMACGAEITADNIVSNAGFYNTVKKLLPTEVQNRLGVDAWLKKVSPSSAHFCIYAGFKGTAEELGLTTTNLWIYPSGDHDANLKKYQANYNEDFPLVYISFPSAKDPDWENRYPGKSTVEVVTPANMDWFKQWEGSQWQKRGEDYETFKKNFADRLMAKLYERHPQLREKLEYFELSTPLSTNWYQKTSAGEMLALDHYVDRFKQPFLHPITPVKNLYMTGSDIMTAGVGGAMMAGMMTTCAMQGRKAGDVVKLLKNYQSS</sequence>
<dbReference type="Pfam" id="PF13450">
    <property type="entry name" value="NAD_binding_8"/>
    <property type="match status" value="1"/>
</dbReference>
<dbReference type="InterPro" id="IPR036188">
    <property type="entry name" value="FAD/NAD-bd_sf"/>
</dbReference>
<dbReference type="HOGENOM" id="CLU_019722_1_0_6"/>
<keyword evidence="6" id="KW-1133">Transmembrane helix</keyword>
<dbReference type="PANTHER" id="PTHR46091">
    <property type="entry name" value="BLR7054 PROTEIN"/>
    <property type="match status" value="1"/>
</dbReference>
<evidence type="ECO:0000256" key="3">
    <source>
        <dbReference type="ARBA" id="ARBA00022827"/>
    </source>
</evidence>
<dbReference type="Gene3D" id="3.50.50.60">
    <property type="entry name" value="FAD/NAD(P)-binding domain"/>
    <property type="match status" value="2"/>
</dbReference>
<name>R4YT58_OLEAN</name>
<protein>
    <submittedName>
        <fullName evidence="7">Phytoene dehydrogenase and related protein</fullName>
    </submittedName>
</protein>
<evidence type="ECO:0000256" key="2">
    <source>
        <dbReference type="ARBA" id="ARBA00022729"/>
    </source>
</evidence>
<dbReference type="SUPFAM" id="SSF51905">
    <property type="entry name" value="FAD/NAD(P)-binding domain"/>
    <property type="match status" value="1"/>
</dbReference>
<keyword evidence="2" id="KW-0732">Signal</keyword>
<accession>R4YT58</accession>
<dbReference type="AlphaFoldDB" id="R4YT58"/>
<dbReference type="STRING" id="698738.OLEAN_C25570"/>
<keyword evidence="3" id="KW-0274">FAD</keyword>
<evidence type="ECO:0000313" key="7">
    <source>
        <dbReference type="EMBL" id="CCK76733.1"/>
    </source>
</evidence>
<organism evidence="7 8">
    <name type="scientific">Oleispira antarctica RB-8</name>
    <dbReference type="NCBI Taxonomy" id="698738"/>
    <lineage>
        <taxon>Bacteria</taxon>
        <taxon>Pseudomonadati</taxon>
        <taxon>Pseudomonadota</taxon>
        <taxon>Gammaproteobacteria</taxon>
        <taxon>Oceanospirillales</taxon>
        <taxon>Oceanospirillaceae</taxon>
        <taxon>Oleispira</taxon>
    </lineage>
</organism>
<dbReference type="Proteomes" id="UP000032749">
    <property type="component" value="Chromosome"/>
</dbReference>
<keyword evidence="8" id="KW-1185">Reference proteome</keyword>
<feature type="transmembrane region" description="Helical" evidence="6">
    <location>
        <begin position="21"/>
        <end position="42"/>
    </location>
</feature>
<dbReference type="EMBL" id="FO203512">
    <property type="protein sequence ID" value="CCK76733.1"/>
    <property type="molecule type" value="Genomic_DNA"/>
</dbReference>
<evidence type="ECO:0000256" key="1">
    <source>
        <dbReference type="ARBA" id="ARBA00022630"/>
    </source>
</evidence>
<keyword evidence="1" id="KW-0285">Flavoprotein</keyword>
<keyword evidence="6" id="KW-0812">Transmembrane</keyword>
<dbReference type="KEGG" id="oai:OLEAN_C25570"/>
<dbReference type="OrthoDB" id="9774675at2"/>
<evidence type="ECO:0000313" key="8">
    <source>
        <dbReference type="Proteomes" id="UP000032749"/>
    </source>
</evidence>
<keyword evidence="6" id="KW-0472">Membrane</keyword>
<proteinExistence type="predicted"/>
<evidence type="ECO:0000256" key="5">
    <source>
        <dbReference type="ARBA" id="ARBA00023027"/>
    </source>
</evidence>
<keyword evidence="5" id="KW-0520">NAD</keyword>
<reference evidence="7 8" key="1">
    <citation type="journal article" date="2013" name="Nat. Commun.">
        <title>Genome sequence and functional genomic analysis of the oil-degrading bacterium Oleispira antarctica.</title>
        <authorList>
            <person name="Kube M."/>
            <person name="Chernikova T.N."/>
            <person name="Al-Ramahi Y."/>
            <person name="Beloqui A."/>
            <person name="Lopez-Cortez N."/>
            <person name="Guazzaroni M.E."/>
            <person name="Heipieper H.J."/>
            <person name="Klages S."/>
            <person name="Kotsyurbenko O.R."/>
            <person name="Langer I."/>
            <person name="Nechitaylo T.Y."/>
            <person name="Lunsdorf H."/>
            <person name="Fernandez M."/>
            <person name="Juarez S."/>
            <person name="Ciordia S."/>
            <person name="Singer A."/>
            <person name="Kagan O."/>
            <person name="Egorova O."/>
            <person name="Petit P.A."/>
            <person name="Stogios P."/>
            <person name="Kim Y."/>
            <person name="Tchigvintsev A."/>
            <person name="Flick R."/>
            <person name="Denaro R."/>
            <person name="Genovese M."/>
            <person name="Albar J.P."/>
            <person name="Reva O.N."/>
            <person name="Martinez-Gomariz M."/>
            <person name="Tran H."/>
            <person name="Ferrer M."/>
            <person name="Savchenko A."/>
            <person name="Yakunin A.F."/>
            <person name="Yakimov M.M."/>
            <person name="Golyshina O.V."/>
            <person name="Reinhardt R."/>
            <person name="Golyshin P.N."/>
        </authorList>
    </citation>
    <scope>NUCLEOTIDE SEQUENCE [LARGE SCALE GENOMIC DNA]</scope>
</reference>
<evidence type="ECO:0000256" key="4">
    <source>
        <dbReference type="ARBA" id="ARBA00022857"/>
    </source>
</evidence>
<gene>
    <name evidence="7" type="ORF">OLEAN_C25570</name>
</gene>
<dbReference type="PANTHER" id="PTHR46091:SF3">
    <property type="entry name" value="AMINE OXIDASE DOMAIN-CONTAINING PROTEIN"/>
    <property type="match status" value="1"/>
</dbReference>
<dbReference type="InterPro" id="IPR052206">
    <property type="entry name" value="Retinol_saturase"/>
</dbReference>
<keyword evidence="4" id="KW-0521">NADP</keyword>